<name>A0ABU5C3I0_9BACI</name>
<evidence type="ECO:0008006" key="3">
    <source>
        <dbReference type="Google" id="ProtNLM"/>
    </source>
</evidence>
<proteinExistence type="predicted"/>
<comment type="caution">
    <text evidence="1">The sequence shown here is derived from an EMBL/GenBank/DDBJ whole genome shotgun (WGS) entry which is preliminary data.</text>
</comment>
<dbReference type="Proteomes" id="UP001281447">
    <property type="component" value="Unassembled WGS sequence"/>
</dbReference>
<reference evidence="1 2" key="1">
    <citation type="submission" date="2023-10" db="EMBL/GenBank/DDBJ databases">
        <title>Virgibacillus halophilus 5B73C genome.</title>
        <authorList>
            <person name="Miliotis G."/>
            <person name="Sengupta P."/>
            <person name="Hameed A."/>
            <person name="Chuvochina M."/>
            <person name="Mcdonagh F."/>
            <person name="Simpson A.C."/>
            <person name="Singh N.K."/>
            <person name="Rekha P.D."/>
            <person name="Raman K."/>
            <person name="Hugenholtz P."/>
            <person name="Venkateswaran K."/>
        </authorList>
    </citation>
    <scope>NUCLEOTIDE SEQUENCE [LARGE SCALE GENOMIC DNA]</scope>
    <source>
        <strain evidence="1 2">5B73C</strain>
    </source>
</reference>
<accession>A0ABU5C3I0</accession>
<evidence type="ECO:0000313" key="2">
    <source>
        <dbReference type="Proteomes" id="UP001281447"/>
    </source>
</evidence>
<evidence type="ECO:0000313" key="1">
    <source>
        <dbReference type="EMBL" id="MDY0393876.1"/>
    </source>
</evidence>
<dbReference type="SUPFAM" id="SSF53850">
    <property type="entry name" value="Periplasmic binding protein-like II"/>
    <property type="match status" value="1"/>
</dbReference>
<dbReference type="EMBL" id="JAWDIP010000003">
    <property type="protein sequence ID" value="MDY0393876.1"/>
    <property type="molecule type" value="Genomic_DNA"/>
</dbReference>
<protein>
    <recommendedName>
        <fullName evidence="3">Multiple sugar transport system substrate-binding protein</fullName>
    </recommendedName>
</protein>
<gene>
    <name evidence="1" type="ORF">RWE15_04635</name>
</gene>
<sequence length="97" mass="10645">MLFLSSKKAAEIQADAGIIPAYEGTQDAWAEATPEFNLQAFLDMSTVSEPYPVSEDTAKWSKSVDDNLAKAWSGQISIDEACNMIDKEVEKVLADEK</sequence>
<organism evidence="1 2">
    <name type="scientific">Tigheibacillus halophilus</name>
    <dbReference type="NCBI Taxonomy" id="361280"/>
    <lineage>
        <taxon>Bacteria</taxon>
        <taxon>Bacillati</taxon>
        <taxon>Bacillota</taxon>
        <taxon>Bacilli</taxon>
        <taxon>Bacillales</taxon>
        <taxon>Bacillaceae</taxon>
        <taxon>Tigheibacillus</taxon>
    </lineage>
</organism>
<keyword evidence="2" id="KW-1185">Reference proteome</keyword>
<dbReference type="Gene3D" id="3.40.190.10">
    <property type="entry name" value="Periplasmic binding protein-like II"/>
    <property type="match status" value="1"/>
</dbReference>